<dbReference type="EMBL" id="LIAE01006365">
    <property type="protein sequence ID" value="PAV90637.1"/>
    <property type="molecule type" value="Genomic_DNA"/>
</dbReference>
<proteinExistence type="predicted"/>
<dbReference type="InterPro" id="IPR052091">
    <property type="entry name" value="Beta-ala_Activ/Resist"/>
</dbReference>
<sequence>MDFSDRLVDVTIIDASKNSVISRDEVREKVIKLGRFFGEKLAEKVTSSIVSLNLKRDTDLICTVYGLLSIGVPFEFGDEMNLEVRRKLGLALWNYDGKELLQVDGFCDSKNPALEICYAISTSGTTGLRKSVAVPRSCIWKNIEDFRDRFQITSSDVILFSTSVQFDPSVIELFLAFECGSTILLTPDEFRSKPHLLVEAIRNFRPTVVQLTPAVLFLMDERSLSWILGDGSPLRILLIGGEKFPWHLINKFRTRGNSTRIFDVYGVTEVSCWASVFEVPFGCENIFIGTPIFGTELIVSDDSERVESELLLGGPRKCYIDGEFLSGPTPTGDLVANYADGLKFDGRRQDRMKINGIRFNPTQLCSLLCLEASIKSAHLVIIDNTFLVLFVQSKEEINPMTISGIFPKLAQPVKVFYLDSMPINRNGKIDREALRELAIQEDGDLISILEKQGISLGETDLSMSFVDYGFTSLSAAEIAFQLKNPEAMRDVLNPHLSISKFLEKYSNSGKNRETARENSKVNFDFASVQFVDKRQPLALWAYDTGKCIDGNVAIGRTSNGLEVVVVASHSGRIACIEISKGLVQWEKTITARIEASPIITKNNFVVVGAYDGIIYVISLDEGAISWKFNTNPESSREAMPKCACVWKCQISCGSPAQPQIFKCLLLCTTINGTVESMNKNSGVLQWKLNFDSPIFSPLCVFRDGFFYGTTVGGEIFKILETGQKVDSIKISSPIFAPVFEESDSKRLISLTQDGSMFIFNGDLEIQMAIKFKDHSFVRAPFKLPNDHQSLYLQSTTGYLLKISEPISSSVLAFRFRLSSSLVFSRPTELCHCETEAGTQRNNHLLLVGGRDDWLRCYRFDGKDSHFDVKIEDLEDDGVRIERPTPKCPDTRRTSAPAILWSASSFVSDQVNFRVFV</sequence>
<keyword evidence="4" id="KW-1185">Reference proteome</keyword>
<organism evidence="3 4">
    <name type="scientific">Diploscapter pachys</name>
    <dbReference type="NCBI Taxonomy" id="2018661"/>
    <lineage>
        <taxon>Eukaryota</taxon>
        <taxon>Metazoa</taxon>
        <taxon>Ecdysozoa</taxon>
        <taxon>Nematoda</taxon>
        <taxon>Chromadorea</taxon>
        <taxon>Rhabditida</taxon>
        <taxon>Rhabditina</taxon>
        <taxon>Rhabditomorpha</taxon>
        <taxon>Rhabditoidea</taxon>
        <taxon>Rhabditidae</taxon>
        <taxon>Diploscapter</taxon>
    </lineage>
</organism>
<dbReference type="Gene3D" id="2.130.10.10">
    <property type="entry name" value="YVTN repeat-like/Quinoprotein amine dehydrogenase"/>
    <property type="match status" value="1"/>
</dbReference>
<dbReference type="Proteomes" id="UP000218231">
    <property type="component" value="Unassembled WGS sequence"/>
</dbReference>
<reference evidence="3 4" key="1">
    <citation type="journal article" date="2017" name="Curr. Biol.">
        <title>Genome architecture and evolution of a unichromosomal asexual nematode.</title>
        <authorList>
            <person name="Fradin H."/>
            <person name="Zegar C."/>
            <person name="Gutwein M."/>
            <person name="Lucas J."/>
            <person name="Kovtun M."/>
            <person name="Corcoran D."/>
            <person name="Baugh L.R."/>
            <person name="Kiontke K."/>
            <person name="Gunsalus K."/>
            <person name="Fitch D.H."/>
            <person name="Piano F."/>
        </authorList>
    </citation>
    <scope>NUCLEOTIDE SEQUENCE [LARGE SCALE GENOMIC DNA]</scope>
    <source>
        <strain evidence="3">PF1309</strain>
    </source>
</reference>
<dbReference type="GO" id="GO:0043041">
    <property type="term" value="P:amino acid activation for nonribosomal peptide biosynthetic process"/>
    <property type="evidence" value="ECO:0007669"/>
    <property type="project" value="TreeGrafter"/>
</dbReference>
<dbReference type="InterPro" id="IPR015943">
    <property type="entry name" value="WD40/YVTN_repeat-like_dom_sf"/>
</dbReference>
<dbReference type="InterPro" id="IPR000873">
    <property type="entry name" value="AMP-dep_synth/lig_dom"/>
</dbReference>
<name>A0A2A2LXB5_9BILA</name>
<dbReference type="SMART" id="SM00564">
    <property type="entry name" value="PQQ"/>
    <property type="match status" value="1"/>
</dbReference>
<dbReference type="InterPro" id="IPR045851">
    <property type="entry name" value="AMP-bd_C_sf"/>
</dbReference>
<evidence type="ECO:0000313" key="4">
    <source>
        <dbReference type="Proteomes" id="UP000218231"/>
    </source>
</evidence>
<dbReference type="Gene3D" id="3.30.300.30">
    <property type="match status" value="1"/>
</dbReference>
<dbReference type="PANTHER" id="PTHR44394:SF1">
    <property type="entry name" value="BETA-ALANINE-ACTIVATING ENZYME"/>
    <property type="match status" value="1"/>
</dbReference>
<feature type="domain" description="AMP-dependent synthetase/ligase" evidence="1">
    <location>
        <begin position="110"/>
        <end position="314"/>
    </location>
</feature>
<dbReference type="SUPFAM" id="SSF56801">
    <property type="entry name" value="Acetyl-CoA synthetase-like"/>
    <property type="match status" value="1"/>
</dbReference>
<dbReference type="OrthoDB" id="408177at2759"/>
<dbReference type="AlphaFoldDB" id="A0A2A2LXB5"/>
<feature type="domain" description="Pyrrolo-quinoline quinone repeat" evidence="2">
    <location>
        <begin position="527"/>
        <end position="633"/>
    </location>
</feature>
<dbReference type="InterPro" id="IPR002372">
    <property type="entry name" value="PQQ_rpt_dom"/>
</dbReference>
<dbReference type="STRING" id="2018661.A0A2A2LXB5"/>
<dbReference type="PANTHER" id="PTHR44394">
    <property type="entry name" value="BETA-ALANINE-ACTIVATING ENZYME"/>
    <property type="match status" value="1"/>
</dbReference>
<dbReference type="InterPro" id="IPR018391">
    <property type="entry name" value="PQQ_b-propeller_rpt"/>
</dbReference>
<evidence type="ECO:0000259" key="2">
    <source>
        <dbReference type="Pfam" id="PF13360"/>
    </source>
</evidence>
<protein>
    <submittedName>
        <fullName evidence="3">Uncharacterized protein</fullName>
    </submittedName>
</protein>
<dbReference type="SUPFAM" id="SSF50998">
    <property type="entry name" value="Quinoprotein alcohol dehydrogenase-like"/>
    <property type="match status" value="1"/>
</dbReference>
<accession>A0A2A2LXB5</accession>
<dbReference type="InterPro" id="IPR042099">
    <property type="entry name" value="ANL_N_sf"/>
</dbReference>
<dbReference type="Gene3D" id="3.40.50.12780">
    <property type="entry name" value="N-terminal domain of ligase-like"/>
    <property type="match status" value="1"/>
</dbReference>
<comment type="caution">
    <text evidence="3">The sequence shown here is derived from an EMBL/GenBank/DDBJ whole genome shotgun (WGS) entry which is preliminary data.</text>
</comment>
<evidence type="ECO:0000313" key="3">
    <source>
        <dbReference type="EMBL" id="PAV90637.1"/>
    </source>
</evidence>
<evidence type="ECO:0000259" key="1">
    <source>
        <dbReference type="Pfam" id="PF00501"/>
    </source>
</evidence>
<dbReference type="Pfam" id="PF13360">
    <property type="entry name" value="PQQ_2"/>
    <property type="match status" value="1"/>
</dbReference>
<dbReference type="Pfam" id="PF00501">
    <property type="entry name" value="AMP-binding"/>
    <property type="match status" value="1"/>
</dbReference>
<gene>
    <name evidence="3" type="ORF">WR25_12206</name>
</gene>
<dbReference type="InterPro" id="IPR011047">
    <property type="entry name" value="Quinoprotein_ADH-like_sf"/>
</dbReference>